<evidence type="ECO:0000313" key="5">
    <source>
        <dbReference type="Proteomes" id="UP000032670"/>
    </source>
</evidence>
<feature type="compositionally biased region" description="Low complexity" evidence="1">
    <location>
        <begin position="28"/>
        <end position="38"/>
    </location>
</feature>
<evidence type="ECO:0000256" key="1">
    <source>
        <dbReference type="SAM" id="MobiDB-lite"/>
    </source>
</evidence>
<feature type="compositionally biased region" description="Basic residues" evidence="1">
    <location>
        <begin position="88"/>
        <end position="100"/>
    </location>
</feature>
<feature type="compositionally biased region" description="Basic and acidic residues" evidence="1">
    <location>
        <begin position="47"/>
        <end position="59"/>
    </location>
</feature>
<dbReference type="KEGG" id="aot:AcetOri_orf04598"/>
<feature type="region of interest" description="Disordered" evidence="1">
    <location>
        <begin position="24"/>
        <end position="125"/>
    </location>
</feature>
<accession>A0A2Z5ZLJ7</accession>
<accession>A0A0D6NKG9</accession>
<evidence type="ECO:0000313" key="6">
    <source>
        <dbReference type="Proteomes" id="UP000270034"/>
    </source>
</evidence>
<feature type="chain" id="PRO_5036059959" evidence="2">
    <location>
        <begin position="24"/>
        <end position="125"/>
    </location>
</feature>
<feature type="compositionally biased region" description="Polar residues" evidence="1">
    <location>
        <begin position="110"/>
        <end position="125"/>
    </location>
</feature>
<keyword evidence="2" id="KW-0732">Signal</keyword>
<protein>
    <submittedName>
        <fullName evidence="3">Uncharacterized protein</fullName>
    </submittedName>
</protein>
<sequence length="125" mass="12791">MTLTMRMALLGASFVLAPSLALAQEQGASAPTADSAAAQVGKSPKAALDENGKRVEPSKKLWTNPRTEAEQPGTQPPSNAAPADSGKTKHYSGHHGHAHKADKAAPNGQEEGQSVTSPLSGAKSN</sequence>
<dbReference type="GeneID" id="76204018"/>
<dbReference type="EMBL" id="AP018515">
    <property type="protein sequence ID" value="BBC81386.1"/>
    <property type="molecule type" value="Genomic_DNA"/>
</dbReference>
<feature type="signal peptide" evidence="2">
    <location>
        <begin position="1"/>
        <end position="23"/>
    </location>
</feature>
<evidence type="ECO:0000313" key="4">
    <source>
        <dbReference type="EMBL" id="GAN65861.1"/>
    </source>
</evidence>
<proteinExistence type="predicted"/>
<name>A0A2Z5ZLJ7_9PROT</name>
<reference evidence="4 5" key="1">
    <citation type="submission" date="2012-11" db="EMBL/GenBank/DDBJ databases">
        <title>Whole genome sequence of Acetobacter orientalis 21F-2.</title>
        <authorList>
            <person name="Azuma Y."/>
            <person name="Higashiura N."/>
            <person name="Hirakawa H."/>
            <person name="Matsushita K."/>
        </authorList>
    </citation>
    <scope>NUCLEOTIDE SEQUENCE [LARGE SCALE GENOMIC DNA]</scope>
    <source>
        <strain evidence="4 5">21F-2</strain>
    </source>
</reference>
<dbReference type="RefSeq" id="WP_052946370.1">
    <property type="nucleotide sequence ID" value="NZ_BAMX01000014.1"/>
</dbReference>
<dbReference type="EMBL" id="BAMX01000014">
    <property type="protein sequence ID" value="GAN65861.1"/>
    <property type="molecule type" value="Genomic_DNA"/>
</dbReference>
<dbReference type="AlphaFoldDB" id="A0A2Z5ZLJ7"/>
<dbReference type="Proteomes" id="UP000270034">
    <property type="component" value="Chromosome"/>
</dbReference>
<gene>
    <name evidence="4" type="ORF">Abor_014_026</name>
    <name evidence="3" type="ORF">AcetOrient_orf04598</name>
</gene>
<evidence type="ECO:0000256" key="2">
    <source>
        <dbReference type="SAM" id="SignalP"/>
    </source>
</evidence>
<keyword evidence="5" id="KW-1185">Reference proteome</keyword>
<reference evidence="3 6" key="2">
    <citation type="submission" date="2018-02" db="EMBL/GenBank/DDBJ databases">
        <title>Acetobacter orientalis genome.</title>
        <authorList>
            <person name="Nakashima N."/>
            <person name="Tamura T."/>
        </authorList>
    </citation>
    <scope>NUCLEOTIDE SEQUENCE [LARGE SCALE GENOMIC DNA]</scope>
    <source>
        <strain evidence="3 6">FAN1</strain>
    </source>
</reference>
<evidence type="ECO:0000313" key="3">
    <source>
        <dbReference type="EMBL" id="BBC81386.1"/>
    </source>
</evidence>
<dbReference type="Proteomes" id="UP000032670">
    <property type="component" value="Unassembled WGS sequence"/>
</dbReference>
<dbReference type="STRING" id="1231341.Abor_014_026"/>
<organism evidence="3 6">
    <name type="scientific">Acetobacter orientalis</name>
    <dbReference type="NCBI Taxonomy" id="146474"/>
    <lineage>
        <taxon>Bacteria</taxon>
        <taxon>Pseudomonadati</taxon>
        <taxon>Pseudomonadota</taxon>
        <taxon>Alphaproteobacteria</taxon>
        <taxon>Acetobacterales</taxon>
        <taxon>Acetobacteraceae</taxon>
        <taxon>Acetobacter</taxon>
    </lineage>
</organism>